<dbReference type="EMBL" id="ONZP01000815">
    <property type="protein sequence ID" value="SPJ91029.1"/>
    <property type="molecule type" value="Genomic_DNA"/>
</dbReference>
<sequence>MTRIISRFGNIAGIDSLGISSWRYIAVAIGRWFICDISIISQGHFSDAAGEDSDSDVSDQETSVMVYGRGINEHSFETSSRHSAFRELSKEWHFLLGMPSALRTVAIFVIKGKKRIGILLDLDRFE</sequence>
<name>A0AAE8MNL1_9HYPO</name>
<proteinExistence type="predicted"/>
<reference evidence="1" key="1">
    <citation type="submission" date="2018-03" db="EMBL/GenBank/DDBJ databases">
        <authorList>
            <person name="Guldener U."/>
        </authorList>
    </citation>
    <scope>NUCLEOTIDE SEQUENCE</scope>
</reference>
<gene>
    <name evidence="1" type="ORF">FTOL_13431</name>
</gene>
<dbReference type="AlphaFoldDB" id="A0AAE8MNL1"/>
<organism evidence="1 2">
    <name type="scientific">Fusarium torulosum</name>
    <dbReference type="NCBI Taxonomy" id="33205"/>
    <lineage>
        <taxon>Eukaryota</taxon>
        <taxon>Fungi</taxon>
        <taxon>Dikarya</taxon>
        <taxon>Ascomycota</taxon>
        <taxon>Pezizomycotina</taxon>
        <taxon>Sordariomycetes</taxon>
        <taxon>Hypocreomycetidae</taxon>
        <taxon>Hypocreales</taxon>
        <taxon>Nectriaceae</taxon>
        <taxon>Fusarium</taxon>
    </lineage>
</organism>
<dbReference type="Proteomes" id="UP001187734">
    <property type="component" value="Unassembled WGS sequence"/>
</dbReference>
<accession>A0AAE8MNL1</accession>
<keyword evidence="2" id="KW-1185">Reference proteome</keyword>
<evidence type="ECO:0000313" key="1">
    <source>
        <dbReference type="EMBL" id="SPJ91029.1"/>
    </source>
</evidence>
<protein>
    <submittedName>
        <fullName evidence="1">Uncharacterized protein</fullName>
    </submittedName>
</protein>
<comment type="caution">
    <text evidence="1">The sequence shown here is derived from an EMBL/GenBank/DDBJ whole genome shotgun (WGS) entry which is preliminary data.</text>
</comment>
<evidence type="ECO:0000313" key="2">
    <source>
        <dbReference type="Proteomes" id="UP001187734"/>
    </source>
</evidence>